<protein>
    <recommendedName>
        <fullName evidence="5">PPPDE domain-containing protein</fullName>
    </recommendedName>
</protein>
<accession>A0A7J7NWF4</accession>
<evidence type="ECO:0000256" key="3">
    <source>
        <dbReference type="ARBA" id="ARBA00022801"/>
    </source>
</evidence>
<evidence type="ECO:0000313" key="7">
    <source>
        <dbReference type="Proteomes" id="UP000541444"/>
    </source>
</evidence>
<dbReference type="Gene3D" id="3.90.1720.30">
    <property type="entry name" value="PPPDE domains"/>
    <property type="match status" value="1"/>
</dbReference>
<comment type="similarity">
    <text evidence="1">Belongs to the DeSI family.</text>
</comment>
<dbReference type="OrthoDB" id="412286at2759"/>
<evidence type="ECO:0000259" key="5">
    <source>
        <dbReference type="PROSITE" id="PS51858"/>
    </source>
</evidence>
<keyword evidence="7" id="KW-1185">Reference proteome</keyword>
<dbReference type="GO" id="GO:0016579">
    <property type="term" value="P:protein deubiquitination"/>
    <property type="evidence" value="ECO:0007669"/>
    <property type="project" value="TreeGrafter"/>
</dbReference>
<evidence type="ECO:0000256" key="1">
    <source>
        <dbReference type="ARBA" id="ARBA00008140"/>
    </source>
</evidence>
<evidence type="ECO:0000256" key="4">
    <source>
        <dbReference type="SAM" id="MobiDB-lite"/>
    </source>
</evidence>
<proteinExistence type="inferred from homology"/>
<reference evidence="6 7" key="1">
    <citation type="journal article" date="2020" name="IScience">
        <title>Genome Sequencing of the Endangered Kingdonia uniflora (Circaeasteraceae, Ranunculales) Reveals Potential Mechanisms of Evolutionary Specialization.</title>
        <authorList>
            <person name="Sun Y."/>
            <person name="Deng T."/>
            <person name="Zhang A."/>
            <person name="Moore M.J."/>
            <person name="Landis J.B."/>
            <person name="Lin N."/>
            <person name="Zhang H."/>
            <person name="Zhang X."/>
            <person name="Huang J."/>
            <person name="Zhang X."/>
            <person name="Sun H."/>
            <person name="Wang H."/>
        </authorList>
    </citation>
    <scope>NUCLEOTIDE SEQUENCE [LARGE SCALE GENOMIC DNA]</scope>
    <source>
        <strain evidence="6">TB1705</strain>
        <tissue evidence="6">Leaf</tissue>
    </source>
</reference>
<dbReference type="EMBL" id="JACGCM010000510">
    <property type="protein sequence ID" value="KAF6171238.1"/>
    <property type="molecule type" value="Genomic_DNA"/>
</dbReference>
<dbReference type="InterPro" id="IPR042266">
    <property type="entry name" value="PPPDE_sf"/>
</dbReference>
<dbReference type="GO" id="GO:0101005">
    <property type="term" value="F:deubiquitinase activity"/>
    <property type="evidence" value="ECO:0007669"/>
    <property type="project" value="TreeGrafter"/>
</dbReference>
<keyword evidence="3" id="KW-0378">Hydrolase</keyword>
<feature type="compositionally biased region" description="Polar residues" evidence="4">
    <location>
        <begin position="175"/>
        <end position="193"/>
    </location>
</feature>
<dbReference type="AlphaFoldDB" id="A0A7J7NWF4"/>
<gene>
    <name evidence="6" type="ORF">GIB67_036906</name>
</gene>
<dbReference type="Proteomes" id="UP000541444">
    <property type="component" value="Unassembled WGS sequence"/>
</dbReference>
<dbReference type="SMART" id="SM01179">
    <property type="entry name" value="DUF862"/>
    <property type="match status" value="1"/>
</dbReference>
<name>A0A7J7NWF4_9MAGN</name>
<dbReference type="GO" id="GO:0006508">
    <property type="term" value="P:proteolysis"/>
    <property type="evidence" value="ECO:0007669"/>
    <property type="project" value="UniProtKB-KW"/>
</dbReference>
<sequence>MKKCSNSGKTPVYLNVYDITAKNTYGYWLGLGIYHSGFEVYGVEWAFGGRDEHESGIFEDMPKKFTGFKFRRSIMIGRTNLDLNGVRALIQKMGEEYMANTYNLLTKNCNHFSNDACVRLTGKSVPNWVNRLAKIATMCMCVLPLGSSSIRAKLIRVSEEIETLNLKAIEHNKAQGSRQVQSPCASIPYSSPKSDTEESDNS</sequence>
<feature type="domain" description="PPPDE" evidence="5">
    <location>
        <begin position="10"/>
        <end position="147"/>
    </location>
</feature>
<comment type="caution">
    <text evidence="6">The sequence shown here is derived from an EMBL/GenBank/DDBJ whole genome shotgun (WGS) entry which is preliminary data.</text>
</comment>
<dbReference type="PROSITE" id="PS51858">
    <property type="entry name" value="PPPDE"/>
    <property type="match status" value="1"/>
</dbReference>
<dbReference type="PANTHER" id="PTHR12378">
    <property type="entry name" value="DESUMOYLATING ISOPEPTIDASE"/>
    <property type="match status" value="1"/>
</dbReference>
<dbReference type="PANTHER" id="PTHR12378:SF17">
    <property type="entry name" value="OS06G0182100 PROTEIN"/>
    <property type="match status" value="1"/>
</dbReference>
<evidence type="ECO:0000313" key="6">
    <source>
        <dbReference type="EMBL" id="KAF6171238.1"/>
    </source>
</evidence>
<feature type="region of interest" description="Disordered" evidence="4">
    <location>
        <begin position="175"/>
        <end position="202"/>
    </location>
</feature>
<dbReference type="Pfam" id="PF05903">
    <property type="entry name" value="Peptidase_C97"/>
    <property type="match status" value="1"/>
</dbReference>
<dbReference type="InterPro" id="IPR008580">
    <property type="entry name" value="PPPDE_dom"/>
</dbReference>
<evidence type="ECO:0000256" key="2">
    <source>
        <dbReference type="ARBA" id="ARBA00022670"/>
    </source>
</evidence>
<organism evidence="6 7">
    <name type="scientific">Kingdonia uniflora</name>
    <dbReference type="NCBI Taxonomy" id="39325"/>
    <lineage>
        <taxon>Eukaryota</taxon>
        <taxon>Viridiplantae</taxon>
        <taxon>Streptophyta</taxon>
        <taxon>Embryophyta</taxon>
        <taxon>Tracheophyta</taxon>
        <taxon>Spermatophyta</taxon>
        <taxon>Magnoliopsida</taxon>
        <taxon>Ranunculales</taxon>
        <taxon>Circaeasteraceae</taxon>
        <taxon>Kingdonia</taxon>
    </lineage>
</organism>
<keyword evidence="2" id="KW-0645">Protease</keyword>